<sequence>MIIKYIQTEVESPPVEVTNMLGTFAEWLPQSWQPYWNQLHSIPMLKFAIIVSIGYIVAKIIQFIVIRSASQVTKRTRTKVDDELVAMLKRPIFLTIFFFFLIVATKSLDITATFKNTSVKIILTVLVFMWMTRGFGILKLLLQVLSELRNRYKIIQRKTIPLFSLVGKIALVAIGSYFILLVWNINPTAWLASAGVIGIAVGFAAKDTLSNLFSGFFIIADTPYKVGDFVVLDSNERGMVTNVGIRSTRILTRDDVEITVPNAVIGNAKIKNQSAGRWEKFRIRIKVGVAYGSDASQVCNVLKLIGQNEPNVCKTPEPRVRMRGFGPSSLDFELLCWIEEPVLRGSVTHHLYMSIYQQFNELNIEIPYSKQDVYIKEMPELNQLAQESYTNSEHLTKKK</sequence>
<feature type="transmembrane region" description="Helical" evidence="7">
    <location>
        <begin position="44"/>
        <end position="66"/>
    </location>
</feature>
<dbReference type="SUPFAM" id="SSF50182">
    <property type="entry name" value="Sm-like ribonucleoproteins"/>
    <property type="match status" value="1"/>
</dbReference>
<dbReference type="PANTHER" id="PTHR30221">
    <property type="entry name" value="SMALL-CONDUCTANCE MECHANOSENSITIVE CHANNEL"/>
    <property type="match status" value="1"/>
</dbReference>
<feature type="transmembrane region" description="Helical" evidence="7">
    <location>
        <begin position="162"/>
        <end position="183"/>
    </location>
</feature>
<dbReference type="SUPFAM" id="SSF82689">
    <property type="entry name" value="Mechanosensitive channel protein MscS (YggB), C-terminal domain"/>
    <property type="match status" value="1"/>
</dbReference>
<dbReference type="InterPro" id="IPR023408">
    <property type="entry name" value="MscS_beta-dom_sf"/>
</dbReference>
<evidence type="ECO:0000256" key="2">
    <source>
        <dbReference type="ARBA" id="ARBA00008017"/>
    </source>
</evidence>
<dbReference type="InterPro" id="IPR011014">
    <property type="entry name" value="MscS_channel_TM-2"/>
</dbReference>
<protein>
    <submittedName>
        <fullName evidence="11">Potassium efflux system KefA protein / Small-conductance mechanosensitive channel</fullName>
    </submittedName>
</protein>
<dbReference type="InterPro" id="IPR045275">
    <property type="entry name" value="MscS_archaea/bacteria_type"/>
</dbReference>
<keyword evidence="6 7" id="KW-0472">Membrane</keyword>
<organism evidence="11">
    <name type="scientific">hydrothermal vent metagenome</name>
    <dbReference type="NCBI Taxonomy" id="652676"/>
    <lineage>
        <taxon>unclassified sequences</taxon>
        <taxon>metagenomes</taxon>
        <taxon>ecological metagenomes</taxon>
    </lineage>
</organism>
<evidence type="ECO:0000256" key="6">
    <source>
        <dbReference type="ARBA" id="ARBA00023136"/>
    </source>
</evidence>
<feature type="domain" description="Mechanosensitive ion channel MscS" evidence="8">
    <location>
        <begin position="207"/>
        <end position="274"/>
    </location>
</feature>
<evidence type="ECO:0000259" key="10">
    <source>
        <dbReference type="Pfam" id="PF21088"/>
    </source>
</evidence>
<dbReference type="AlphaFoldDB" id="A0A3B0VYI7"/>
<accession>A0A3B0VYI7</accession>
<evidence type="ECO:0000256" key="7">
    <source>
        <dbReference type="SAM" id="Phobius"/>
    </source>
</evidence>
<dbReference type="InterPro" id="IPR049142">
    <property type="entry name" value="MS_channel_1st"/>
</dbReference>
<feature type="domain" description="Mechanosensitive ion channel MscS C-terminal" evidence="9">
    <location>
        <begin position="284"/>
        <end position="366"/>
    </location>
</feature>
<dbReference type="GO" id="GO:0005886">
    <property type="term" value="C:plasma membrane"/>
    <property type="evidence" value="ECO:0007669"/>
    <property type="project" value="UniProtKB-SubCell"/>
</dbReference>
<feature type="transmembrane region" description="Helical" evidence="7">
    <location>
        <begin position="121"/>
        <end position="142"/>
    </location>
</feature>
<dbReference type="Gene3D" id="2.30.30.60">
    <property type="match status" value="1"/>
</dbReference>
<keyword evidence="3" id="KW-1003">Cell membrane</keyword>
<dbReference type="Gene3D" id="3.30.70.100">
    <property type="match status" value="1"/>
</dbReference>
<feature type="transmembrane region" description="Helical" evidence="7">
    <location>
        <begin position="189"/>
        <end position="205"/>
    </location>
</feature>
<dbReference type="EMBL" id="UOEW01000334">
    <property type="protein sequence ID" value="VAW41999.1"/>
    <property type="molecule type" value="Genomic_DNA"/>
</dbReference>
<dbReference type="InterPro" id="IPR006685">
    <property type="entry name" value="MscS_channel_2nd"/>
</dbReference>
<keyword evidence="4 7" id="KW-0812">Transmembrane</keyword>
<comment type="subcellular location">
    <subcellularLocation>
        <location evidence="1">Cell membrane</location>
        <topology evidence="1">Multi-pass membrane protein</topology>
    </subcellularLocation>
</comment>
<keyword evidence="5 7" id="KW-1133">Transmembrane helix</keyword>
<reference evidence="11" key="1">
    <citation type="submission" date="2018-06" db="EMBL/GenBank/DDBJ databases">
        <authorList>
            <person name="Zhirakovskaya E."/>
        </authorList>
    </citation>
    <scope>NUCLEOTIDE SEQUENCE</scope>
</reference>
<evidence type="ECO:0000313" key="11">
    <source>
        <dbReference type="EMBL" id="VAW41999.1"/>
    </source>
</evidence>
<dbReference type="GO" id="GO:0008381">
    <property type="term" value="F:mechanosensitive monoatomic ion channel activity"/>
    <property type="evidence" value="ECO:0007669"/>
    <property type="project" value="InterPro"/>
</dbReference>
<evidence type="ECO:0000259" key="9">
    <source>
        <dbReference type="Pfam" id="PF21082"/>
    </source>
</evidence>
<proteinExistence type="inferred from homology"/>
<evidence type="ECO:0000256" key="5">
    <source>
        <dbReference type="ARBA" id="ARBA00022989"/>
    </source>
</evidence>
<evidence type="ECO:0000256" key="1">
    <source>
        <dbReference type="ARBA" id="ARBA00004651"/>
    </source>
</evidence>
<feature type="domain" description="Mechanosensitive ion channel transmembrane helices 2/3" evidence="10">
    <location>
        <begin position="168"/>
        <end position="206"/>
    </location>
</feature>
<dbReference type="PANTHER" id="PTHR30221:SF1">
    <property type="entry name" value="SMALL-CONDUCTANCE MECHANOSENSITIVE CHANNEL"/>
    <property type="match status" value="1"/>
</dbReference>
<dbReference type="Pfam" id="PF21088">
    <property type="entry name" value="MS_channel_1st"/>
    <property type="match status" value="1"/>
</dbReference>
<evidence type="ECO:0000256" key="3">
    <source>
        <dbReference type="ARBA" id="ARBA00022475"/>
    </source>
</evidence>
<dbReference type="InterPro" id="IPR049278">
    <property type="entry name" value="MS_channel_C"/>
</dbReference>
<evidence type="ECO:0000256" key="4">
    <source>
        <dbReference type="ARBA" id="ARBA00022692"/>
    </source>
</evidence>
<gene>
    <name evidence="11" type="ORF">MNBD_GAMMA01-948</name>
</gene>
<dbReference type="InterPro" id="IPR010920">
    <property type="entry name" value="LSM_dom_sf"/>
</dbReference>
<comment type="similarity">
    <text evidence="2">Belongs to the MscS (TC 1.A.23) family.</text>
</comment>
<name>A0A3B0VYI7_9ZZZZ</name>
<dbReference type="Pfam" id="PF21082">
    <property type="entry name" value="MS_channel_3rd"/>
    <property type="match status" value="1"/>
</dbReference>
<dbReference type="InterPro" id="IPR011066">
    <property type="entry name" value="MscS_channel_C_sf"/>
</dbReference>
<dbReference type="Pfam" id="PF00924">
    <property type="entry name" value="MS_channel_2nd"/>
    <property type="match status" value="1"/>
</dbReference>
<dbReference type="Gene3D" id="1.10.287.1260">
    <property type="match status" value="1"/>
</dbReference>
<feature type="transmembrane region" description="Helical" evidence="7">
    <location>
        <begin position="87"/>
        <end position="105"/>
    </location>
</feature>
<evidence type="ECO:0000259" key="8">
    <source>
        <dbReference type="Pfam" id="PF00924"/>
    </source>
</evidence>
<dbReference type="SUPFAM" id="SSF82861">
    <property type="entry name" value="Mechanosensitive channel protein MscS (YggB), transmembrane region"/>
    <property type="match status" value="1"/>
</dbReference>